<sequence length="295" mass="32651">MTNSWRALARMARDRLVTSDPEDLTDILGLWYLRLACLARLRLFNQTSAECTNLFSVLNGIAPPSAREWVFERVLPFELEVMHARLKYWAGDHIGYLDLLCSLLSKCRTKSRTSKNDPTSVAMWKERGARLALIMASQLMEMNEFGAATKLLEPLCNQNASASIYLQAGQIDMATKHFSIAIADPSVDPSAKDLNAALLASANAEILRRILEKDAENYAVVNNLAVTLLGQGQLKEGIEVLENALKTSPSSVVVAEPFLFNLSTLYELRSATGADKKRDLLTQVAQTTCLKMPTN</sequence>
<dbReference type="EMBL" id="JAUEPR010000002">
    <property type="protein sequence ID" value="KAK0489183.1"/>
    <property type="molecule type" value="Genomic_DNA"/>
</dbReference>
<dbReference type="Gene3D" id="1.25.40.10">
    <property type="entry name" value="Tetratricopeptide repeat domain"/>
    <property type="match status" value="1"/>
</dbReference>
<evidence type="ECO:0000313" key="2">
    <source>
        <dbReference type="Proteomes" id="UP001175227"/>
    </source>
</evidence>
<name>A0AA39PRG8_9AGAR</name>
<dbReference type="AlphaFoldDB" id="A0AA39PRG8"/>
<dbReference type="Proteomes" id="UP001175227">
    <property type="component" value="Unassembled WGS sequence"/>
</dbReference>
<keyword evidence="2" id="KW-1185">Reference proteome</keyword>
<dbReference type="GO" id="GO:0005794">
    <property type="term" value="C:Golgi apparatus"/>
    <property type="evidence" value="ECO:0007669"/>
    <property type="project" value="TreeGrafter"/>
</dbReference>
<dbReference type="PANTHER" id="PTHR21581">
    <property type="entry name" value="D-ALANYL-D-ALANINE CARBOXYPEPTIDASE"/>
    <property type="match status" value="1"/>
</dbReference>
<accession>A0AA39PRG8</accession>
<dbReference type="InterPro" id="IPR011990">
    <property type="entry name" value="TPR-like_helical_dom_sf"/>
</dbReference>
<dbReference type="SUPFAM" id="SSF48452">
    <property type="entry name" value="TPR-like"/>
    <property type="match status" value="1"/>
</dbReference>
<dbReference type="PANTHER" id="PTHR21581:SF6">
    <property type="entry name" value="TRAFFICKING PROTEIN PARTICLE COMPLEX SUBUNIT 12"/>
    <property type="match status" value="1"/>
</dbReference>
<gene>
    <name evidence="1" type="ORF">IW261DRAFT_1548087</name>
</gene>
<organism evidence="1 2">
    <name type="scientific">Armillaria novae-zelandiae</name>
    <dbReference type="NCBI Taxonomy" id="153914"/>
    <lineage>
        <taxon>Eukaryota</taxon>
        <taxon>Fungi</taxon>
        <taxon>Dikarya</taxon>
        <taxon>Basidiomycota</taxon>
        <taxon>Agaricomycotina</taxon>
        <taxon>Agaricomycetes</taxon>
        <taxon>Agaricomycetidae</taxon>
        <taxon>Agaricales</taxon>
        <taxon>Marasmiineae</taxon>
        <taxon>Physalacriaceae</taxon>
        <taxon>Armillaria</taxon>
    </lineage>
</organism>
<evidence type="ECO:0000313" key="1">
    <source>
        <dbReference type="EMBL" id="KAK0489183.1"/>
    </source>
</evidence>
<reference evidence="1" key="1">
    <citation type="submission" date="2023-06" db="EMBL/GenBank/DDBJ databases">
        <authorList>
            <consortium name="Lawrence Berkeley National Laboratory"/>
            <person name="Ahrendt S."/>
            <person name="Sahu N."/>
            <person name="Indic B."/>
            <person name="Wong-Bajracharya J."/>
            <person name="Merenyi Z."/>
            <person name="Ke H.-M."/>
            <person name="Monk M."/>
            <person name="Kocsube S."/>
            <person name="Drula E."/>
            <person name="Lipzen A."/>
            <person name="Balint B."/>
            <person name="Henrissat B."/>
            <person name="Andreopoulos B."/>
            <person name="Martin F.M."/>
            <person name="Harder C.B."/>
            <person name="Rigling D."/>
            <person name="Ford K.L."/>
            <person name="Foster G.D."/>
            <person name="Pangilinan J."/>
            <person name="Papanicolaou A."/>
            <person name="Barry K."/>
            <person name="LaButti K."/>
            <person name="Viragh M."/>
            <person name="Koriabine M."/>
            <person name="Yan M."/>
            <person name="Riley R."/>
            <person name="Champramary S."/>
            <person name="Plett K.L."/>
            <person name="Tsai I.J."/>
            <person name="Slot J."/>
            <person name="Sipos G."/>
            <person name="Plett J."/>
            <person name="Nagy L.G."/>
            <person name="Grigoriev I.V."/>
        </authorList>
    </citation>
    <scope>NUCLEOTIDE SEQUENCE</scope>
    <source>
        <strain evidence="1">ICMP 16352</strain>
    </source>
</reference>
<dbReference type="GO" id="GO:0030008">
    <property type="term" value="C:TRAPP complex"/>
    <property type="evidence" value="ECO:0007669"/>
    <property type="project" value="TreeGrafter"/>
</dbReference>
<comment type="caution">
    <text evidence="1">The sequence shown here is derived from an EMBL/GenBank/DDBJ whole genome shotgun (WGS) entry which is preliminary data.</text>
</comment>
<proteinExistence type="predicted"/>
<protein>
    <submittedName>
        <fullName evidence="1">Uncharacterized protein</fullName>
    </submittedName>
</protein>